<dbReference type="OrthoDB" id="9791759at2"/>
<sequence length="65" mass="7337">MTTSNSHLDAVLQRSNPLVQVFADDGRFPNNEKLPLVLSQNAVKLSQYGKDGRLAKYWHLQQAKV</sequence>
<dbReference type="RefSeq" id="WP_039716567.1">
    <property type="nucleotide sequence ID" value="NZ_JTJC03000002.1"/>
</dbReference>
<dbReference type="AlphaFoldDB" id="A0A9X5I4J4"/>
<keyword evidence="2" id="KW-1185">Reference proteome</keyword>
<comment type="caution">
    <text evidence="1">The sequence shown here is derived from an EMBL/GenBank/DDBJ whole genome shotgun (WGS) entry which is preliminary data.</text>
</comment>
<dbReference type="Proteomes" id="UP000031532">
    <property type="component" value="Unassembled WGS sequence"/>
</dbReference>
<evidence type="ECO:0000313" key="1">
    <source>
        <dbReference type="EMBL" id="NHC34966.1"/>
    </source>
</evidence>
<accession>A0A9X5I4J4</accession>
<evidence type="ECO:0000313" key="2">
    <source>
        <dbReference type="Proteomes" id="UP000031532"/>
    </source>
</evidence>
<proteinExistence type="predicted"/>
<name>A0A9X5I4J4_9CYAN</name>
<organism evidence="1 2">
    <name type="scientific">Scytonema millei VB511283</name>
    <dbReference type="NCBI Taxonomy" id="1245923"/>
    <lineage>
        <taxon>Bacteria</taxon>
        <taxon>Bacillati</taxon>
        <taxon>Cyanobacteriota</taxon>
        <taxon>Cyanophyceae</taxon>
        <taxon>Nostocales</taxon>
        <taxon>Scytonemataceae</taxon>
        <taxon>Scytonema</taxon>
    </lineage>
</organism>
<reference evidence="1 2" key="1">
    <citation type="journal article" date="2015" name="Genome Announc.">
        <title>Draft Genome Sequence of the Terrestrial Cyanobacterium Scytonema millei VB511283, Isolated from Eastern India.</title>
        <authorList>
            <person name="Sen D."/>
            <person name="Chandrababunaidu M.M."/>
            <person name="Singh D."/>
            <person name="Sanghi N."/>
            <person name="Ghorai A."/>
            <person name="Mishra G.P."/>
            <person name="Madduluri M."/>
            <person name="Adhikary S.P."/>
            <person name="Tripathy S."/>
        </authorList>
    </citation>
    <scope>NUCLEOTIDE SEQUENCE [LARGE SCALE GENOMIC DNA]</scope>
    <source>
        <strain evidence="1 2">VB511283</strain>
    </source>
</reference>
<gene>
    <name evidence="1" type="ORF">QH73_0009880</name>
</gene>
<dbReference type="EMBL" id="JTJC03000002">
    <property type="protein sequence ID" value="NHC34966.1"/>
    <property type="molecule type" value="Genomic_DNA"/>
</dbReference>
<protein>
    <submittedName>
        <fullName evidence="1">Uncharacterized protein</fullName>
    </submittedName>
</protein>